<evidence type="ECO:0000256" key="7">
    <source>
        <dbReference type="ARBA" id="ARBA00023170"/>
    </source>
</evidence>
<keyword evidence="7" id="KW-0675">Receptor</keyword>
<proteinExistence type="predicted"/>
<keyword evidence="8" id="KW-0807">Transducer</keyword>
<dbReference type="AlphaFoldDB" id="A0A9P0BAS8"/>
<keyword evidence="3 9" id="KW-0812">Transmembrane</keyword>
<keyword evidence="5 9" id="KW-1133">Transmembrane helix</keyword>
<comment type="subcellular location">
    <subcellularLocation>
        <location evidence="1">Membrane</location>
        <topology evidence="1">Multi-pass membrane protein</topology>
    </subcellularLocation>
</comment>
<dbReference type="Pfam" id="PF02949">
    <property type="entry name" value="7tm_6"/>
    <property type="match status" value="1"/>
</dbReference>
<evidence type="ECO:0000256" key="3">
    <source>
        <dbReference type="ARBA" id="ARBA00022692"/>
    </source>
</evidence>
<dbReference type="GO" id="GO:0005549">
    <property type="term" value="F:odorant binding"/>
    <property type="evidence" value="ECO:0007669"/>
    <property type="project" value="InterPro"/>
</dbReference>
<evidence type="ECO:0000256" key="1">
    <source>
        <dbReference type="ARBA" id="ARBA00004141"/>
    </source>
</evidence>
<evidence type="ECO:0000256" key="8">
    <source>
        <dbReference type="ARBA" id="ARBA00023224"/>
    </source>
</evidence>
<evidence type="ECO:0000256" key="9">
    <source>
        <dbReference type="SAM" id="Phobius"/>
    </source>
</evidence>
<keyword evidence="4" id="KW-0552">Olfaction</keyword>
<dbReference type="GO" id="GO:0016020">
    <property type="term" value="C:membrane"/>
    <property type="evidence" value="ECO:0007669"/>
    <property type="project" value="UniProtKB-SubCell"/>
</dbReference>
<keyword evidence="2" id="KW-0716">Sensory transduction</keyword>
<evidence type="ECO:0000256" key="5">
    <source>
        <dbReference type="ARBA" id="ARBA00022989"/>
    </source>
</evidence>
<gene>
    <name evidence="10" type="ORF">MELIAE_LOCUS10957</name>
</gene>
<keyword evidence="11" id="KW-1185">Reference proteome</keyword>
<evidence type="ECO:0008006" key="12">
    <source>
        <dbReference type="Google" id="ProtNLM"/>
    </source>
</evidence>
<evidence type="ECO:0000256" key="2">
    <source>
        <dbReference type="ARBA" id="ARBA00022606"/>
    </source>
</evidence>
<accession>A0A9P0BAS8</accession>
<feature type="transmembrane region" description="Helical" evidence="9">
    <location>
        <begin position="129"/>
        <end position="153"/>
    </location>
</feature>
<keyword evidence="6 9" id="KW-0472">Membrane</keyword>
<evidence type="ECO:0000256" key="4">
    <source>
        <dbReference type="ARBA" id="ARBA00022725"/>
    </source>
</evidence>
<dbReference type="EMBL" id="OV121138">
    <property type="protein sequence ID" value="CAH0561420.1"/>
    <property type="molecule type" value="Genomic_DNA"/>
</dbReference>
<feature type="transmembrane region" description="Helical" evidence="9">
    <location>
        <begin position="35"/>
        <end position="53"/>
    </location>
</feature>
<evidence type="ECO:0000313" key="11">
    <source>
        <dbReference type="Proteomes" id="UP001154078"/>
    </source>
</evidence>
<dbReference type="GO" id="GO:0004984">
    <property type="term" value="F:olfactory receptor activity"/>
    <property type="evidence" value="ECO:0007669"/>
    <property type="project" value="InterPro"/>
</dbReference>
<dbReference type="GO" id="GO:0007165">
    <property type="term" value="P:signal transduction"/>
    <property type="evidence" value="ECO:0007669"/>
    <property type="project" value="UniProtKB-KW"/>
</dbReference>
<name>A0A9P0BAS8_BRAAE</name>
<reference evidence="10" key="1">
    <citation type="submission" date="2021-12" db="EMBL/GenBank/DDBJ databases">
        <authorList>
            <person name="King R."/>
        </authorList>
    </citation>
    <scope>NUCLEOTIDE SEQUENCE</scope>
</reference>
<evidence type="ECO:0000256" key="6">
    <source>
        <dbReference type="ARBA" id="ARBA00023136"/>
    </source>
</evidence>
<dbReference type="InterPro" id="IPR004117">
    <property type="entry name" value="7tm6_olfct_rcpt"/>
</dbReference>
<feature type="transmembrane region" description="Helical" evidence="9">
    <location>
        <begin position="183"/>
        <end position="216"/>
    </location>
</feature>
<dbReference type="Proteomes" id="UP001154078">
    <property type="component" value="Chromosome 7"/>
</dbReference>
<evidence type="ECO:0000313" key="10">
    <source>
        <dbReference type="EMBL" id="CAH0561420.1"/>
    </source>
</evidence>
<feature type="transmembrane region" description="Helical" evidence="9">
    <location>
        <begin position="65"/>
        <end position="82"/>
    </location>
</feature>
<protein>
    <recommendedName>
        <fullName evidence="12">Odorant receptor</fullName>
    </recommendedName>
</protein>
<sequence length="263" mass="31521">MFNNHLHRFLPYLLTLVGLWPVGRISQKWRGIYKIYTGVPFWMYAIFTFLQFAEFAQIISIRDPRQITEIIIFLYVTVLYKVKIIKSKDMRKLFRYVYLKEKQIEEGDYGEFKDILQSYSDEAKLYSEYFMIGSLITFLTFSITCTLQFLILWDTTTPEGRLTRPLPLRHYVFLDKTITYKYYILYVYDCVIGLVTSFFYITTNSLIILLMCFSIGQLKILQSWFKKSDVFKEILAKKYRISMDEASYLWIKMGIMEYQQIIG</sequence>
<organism evidence="10 11">
    <name type="scientific">Brassicogethes aeneus</name>
    <name type="common">Rape pollen beetle</name>
    <name type="synonym">Meligethes aeneus</name>
    <dbReference type="NCBI Taxonomy" id="1431903"/>
    <lineage>
        <taxon>Eukaryota</taxon>
        <taxon>Metazoa</taxon>
        <taxon>Ecdysozoa</taxon>
        <taxon>Arthropoda</taxon>
        <taxon>Hexapoda</taxon>
        <taxon>Insecta</taxon>
        <taxon>Pterygota</taxon>
        <taxon>Neoptera</taxon>
        <taxon>Endopterygota</taxon>
        <taxon>Coleoptera</taxon>
        <taxon>Polyphaga</taxon>
        <taxon>Cucujiformia</taxon>
        <taxon>Nitidulidae</taxon>
        <taxon>Meligethinae</taxon>
        <taxon>Brassicogethes</taxon>
    </lineage>
</organism>